<sequence length="125" mass="13873">MGGTGHPRPKRNAAQDHIKQHEKHKSIAALPGTVGERLINYAYRPTMPCECMYVDNARRVWRVLMVVVCGACGVPYVPAAYMLIKGDKSKREDGTQRLVDGRGEGGDQEPVVETGALTAHFWRLQ</sequence>
<evidence type="ECO:0000313" key="4">
    <source>
        <dbReference type="Proteomes" id="UP001066276"/>
    </source>
</evidence>
<feature type="region of interest" description="Disordered" evidence="1">
    <location>
        <begin position="1"/>
        <end position="25"/>
    </location>
</feature>
<organism evidence="3 4">
    <name type="scientific">Pleurodeles waltl</name>
    <name type="common">Iberian ribbed newt</name>
    <dbReference type="NCBI Taxonomy" id="8319"/>
    <lineage>
        <taxon>Eukaryota</taxon>
        <taxon>Metazoa</taxon>
        <taxon>Chordata</taxon>
        <taxon>Craniata</taxon>
        <taxon>Vertebrata</taxon>
        <taxon>Euteleostomi</taxon>
        <taxon>Amphibia</taxon>
        <taxon>Batrachia</taxon>
        <taxon>Caudata</taxon>
        <taxon>Salamandroidea</taxon>
        <taxon>Salamandridae</taxon>
        <taxon>Pleurodelinae</taxon>
        <taxon>Pleurodeles</taxon>
    </lineage>
</organism>
<evidence type="ECO:0000256" key="1">
    <source>
        <dbReference type="SAM" id="MobiDB-lite"/>
    </source>
</evidence>
<keyword evidence="4" id="KW-1185">Reference proteome</keyword>
<gene>
    <name evidence="3" type="ORF">NDU88_006309</name>
</gene>
<keyword evidence="2" id="KW-1133">Transmembrane helix</keyword>
<feature type="transmembrane region" description="Helical" evidence="2">
    <location>
        <begin position="63"/>
        <end position="84"/>
    </location>
</feature>
<name>A0AAV7TWU6_PLEWA</name>
<dbReference type="AlphaFoldDB" id="A0AAV7TWU6"/>
<reference evidence="3" key="1">
    <citation type="journal article" date="2022" name="bioRxiv">
        <title>Sequencing and chromosome-scale assembly of the giantPleurodeles waltlgenome.</title>
        <authorList>
            <person name="Brown T."/>
            <person name="Elewa A."/>
            <person name="Iarovenko S."/>
            <person name="Subramanian E."/>
            <person name="Araus A.J."/>
            <person name="Petzold A."/>
            <person name="Susuki M."/>
            <person name="Suzuki K.-i.T."/>
            <person name="Hayashi T."/>
            <person name="Toyoda A."/>
            <person name="Oliveira C."/>
            <person name="Osipova E."/>
            <person name="Leigh N.D."/>
            <person name="Simon A."/>
            <person name="Yun M.H."/>
        </authorList>
    </citation>
    <scope>NUCLEOTIDE SEQUENCE</scope>
    <source>
        <strain evidence="3">20211129_DDA</strain>
        <tissue evidence="3">Liver</tissue>
    </source>
</reference>
<keyword evidence="2" id="KW-0472">Membrane</keyword>
<proteinExistence type="predicted"/>
<accession>A0AAV7TWU6</accession>
<protein>
    <recommendedName>
        <fullName evidence="5">Transmembrane protein</fullName>
    </recommendedName>
</protein>
<dbReference type="EMBL" id="JANPWB010000006">
    <property type="protein sequence ID" value="KAJ1181098.1"/>
    <property type="molecule type" value="Genomic_DNA"/>
</dbReference>
<evidence type="ECO:0000256" key="2">
    <source>
        <dbReference type="SAM" id="Phobius"/>
    </source>
</evidence>
<evidence type="ECO:0008006" key="5">
    <source>
        <dbReference type="Google" id="ProtNLM"/>
    </source>
</evidence>
<dbReference type="Proteomes" id="UP001066276">
    <property type="component" value="Chromosome 3_2"/>
</dbReference>
<comment type="caution">
    <text evidence="3">The sequence shown here is derived from an EMBL/GenBank/DDBJ whole genome shotgun (WGS) entry which is preliminary data.</text>
</comment>
<evidence type="ECO:0000313" key="3">
    <source>
        <dbReference type="EMBL" id="KAJ1181098.1"/>
    </source>
</evidence>
<keyword evidence="2" id="KW-0812">Transmembrane</keyword>